<dbReference type="Gene3D" id="2.170.150.70">
    <property type="match status" value="1"/>
</dbReference>
<comment type="caution">
    <text evidence="6">The sequence shown here is derived from an EMBL/GenBank/DDBJ whole genome shotgun (WGS) entry which is preliminary data.</text>
</comment>
<dbReference type="OrthoDB" id="5422068at2759"/>
<dbReference type="Pfam" id="PF04828">
    <property type="entry name" value="GFA"/>
    <property type="match status" value="1"/>
</dbReference>
<dbReference type="GO" id="GO:0046872">
    <property type="term" value="F:metal ion binding"/>
    <property type="evidence" value="ECO:0007669"/>
    <property type="project" value="UniProtKB-KW"/>
</dbReference>
<dbReference type="Proteomes" id="UP000233524">
    <property type="component" value="Unassembled WGS sequence"/>
</dbReference>
<reference evidence="6 7" key="1">
    <citation type="journal article" date="2017" name="G3 (Bethesda)">
        <title>First Draft Genome Sequence of the Pathogenic Fungus Lomentospora prolificans (Formerly Scedosporium prolificans).</title>
        <authorList>
            <person name="Luo R."/>
            <person name="Zimin A."/>
            <person name="Workman R."/>
            <person name="Fan Y."/>
            <person name="Pertea G."/>
            <person name="Grossman N."/>
            <person name="Wear M.P."/>
            <person name="Jia B."/>
            <person name="Miller H."/>
            <person name="Casadevall A."/>
            <person name="Timp W."/>
            <person name="Zhang S.X."/>
            <person name="Salzberg S.L."/>
        </authorList>
    </citation>
    <scope>NUCLEOTIDE SEQUENCE [LARGE SCALE GENOMIC DNA]</scope>
    <source>
        <strain evidence="6 7">JHH-5317</strain>
    </source>
</reference>
<dbReference type="InterPro" id="IPR011057">
    <property type="entry name" value="Mss4-like_sf"/>
</dbReference>
<dbReference type="PANTHER" id="PTHR33337:SF40">
    <property type="entry name" value="CENP-V_GFA DOMAIN-CONTAINING PROTEIN-RELATED"/>
    <property type="match status" value="1"/>
</dbReference>
<keyword evidence="3" id="KW-0862">Zinc</keyword>
<dbReference type="InParanoid" id="A0A2N3NLS4"/>
<keyword evidence="2" id="KW-0479">Metal-binding</keyword>
<evidence type="ECO:0000256" key="2">
    <source>
        <dbReference type="ARBA" id="ARBA00022723"/>
    </source>
</evidence>
<keyword evidence="4" id="KW-0456">Lyase</keyword>
<dbReference type="PROSITE" id="PS51891">
    <property type="entry name" value="CENP_V_GFA"/>
    <property type="match status" value="1"/>
</dbReference>
<evidence type="ECO:0000256" key="4">
    <source>
        <dbReference type="ARBA" id="ARBA00023239"/>
    </source>
</evidence>
<dbReference type="VEuPathDB" id="FungiDB:jhhlp_000161"/>
<comment type="similarity">
    <text evidence="1">Belongs to the Gfa family.</text>
</comment>
<evidence type="ECO:0000256" key="3">
    <source>
        <dbReference type="ARBA" id="ARBA00022833"/>
    </source>
</evidence>
<dbReference type="SUPFAM" id="SSF51316">
    <property type="entry name" value="Mss4-like"/>
    <property type="match status" value="1"/>
</dbReference>
<protein>
    <recommendedName>
        <fullName evidence="5">CENP-V/GFA domain-containing protein</fullName>
    </recommendedName>
</protein>
<keyword evidence="7" id="KW-1185">Reference proteome</keyword>
<proteinExistence type="inferred from homology"/>
<dbReference type="InterPro" id="IPR006913">
    <property type="entry name" value="CENP-V/GFA"/>
</dbReference>
<name>A0A2N3NLS4_9PEZI</name>
<evidence type="ECO:0000313" key="7">
    <source>
        <dbReference type="Proteomes" id="UP000233524"/>
    </source>
</evidence>
<dbReference type="PANTHER" id="PTHR33337">
    <property type="entry name" value="GFA DOMAIN-CONTAINING PROTEIN"/>
    <property type="match status" value="1"/>
</dbReference>
<dbReference type="EMBL" id="NLAX01000001">
    <property type="protein sequence ID" value="PKS13390.1"/>
    <property type="molecule type" value="Genomic_DNA"/>
</dbReference>
<dbReference type="GO" id="GO:0016846">
    <property type="term" value="F:carbon-sulfur lyase activity"/>
    <property type="evidence" value="ECO:0007669"/>
    <property type="project" value="InterPro"/>
</dbReference>
<gene>
    <name evidence="6" type="ORF">jhhlp_000161</name>
</gene>
<dbReference type="AlphaFoldDB" id="A0A2N3NLS4"/>
<evidence type="ECO:0000256" key="1">
    <source>
        <dbReference type="ARBA" id="ARBA00005495"/>
    </source>
</evidence>
<evidence type="ECO:0000259" key="5">
    <source>
        <dbReference type="PROSITE" id="PS51891"/>
    </source>
</evidence>
<evidence type="ECO:0000313" key="6">
    <source>
        <dbReference type="EMBL" id="PKS13390.1"/>
    </source>
</evidence>
<accession>A0A2N3NLS4</accession>
<dbReference type="STRING" id="41688.A0A2N3NLS4"/>
<organism evidence="6 7">
    <name type="scientific">Lomentospora prolificans</name>
    <dbReference type="NCBI Taxonomy" id="41688"/>
    <lineage>
        <taxon>Eukaryota</taxon>
        <taxon>Fungi</taxon>
        <taxon>Dikarya</taxon>
        <taxon>Ascomycota</taxon>
        <taxon>Pezizomycotina</taxon>
        <taxon>Sordariomycetes</taxon>
        <taxon>Hypocreomycetidae</taxon>
        <taxon>Microascales</taxon>
        <taxon>Microascaceae</taxon>
        <taxon>Lomentospora</taxon>
    </lineage>
</organism>
<feature type="domain" description="CENP-V/GFA" evidence="5">
    <location>
        <begin position="122"/>
        <end position="250"/>
    </location>
</feature>
<sequence>MLRTKASDIEGSAAWEISTGVIKAATGEDEGRLQNAVFKKHMNVADTKDGGASVWLPQVNGRPLHIEEGGDTTETSVSGQQDAVLPGSCDCGNVSFQITRPNAQSYAPKSGWPDLTHAYHSITGEQRGNPGDAKWWIRENGTKYLAGTCACRSCRLMSGFEIQVWAFVPRTNIYFRAGGVEVRALDFATLPAGTIKPYESSAGVLREFCPGCGATIFWHDKWRPDVIDVSVGLLDAPEGARAERWLDWWTQRISFVEDSGLARTGAPARHAQELASALESGLKAWKQQEQ</sequence>